<reference evidence="1" key="2">
    <citation type="submission" date="2019-06" db="EMBL/GenBank/DDBJ databases">
        <title>Genomics analysis of Aphanomyces spp. identifies a new class of oomycete effector associated with host adaptation.</title>
        <authorList>
            <person name="Gaulin E."/>
        </authorList>
    </citation>
    <scope>NUCLEOTIDE SEQUENCE</scope>
    <source>
        <strain evidence="1">CBS 578.67</strain>
    </source>
</reference>
<evidence type="ECO:0000313" key="1">
    <source>
        <dbReference type="EMBL" id="KAF0685639.1"/>
    </source>
</evidence>
<dbReference type="AlphaFoldDB" id="A0A485LKG0"/>
<dbReference type="EMBL" id="VJMH01007063">
    <property type="protein sequence ID" value="KAF0685639.1"/>
    <property type="molecule type" value="Genomic_DNA"/>
</dbReference>
<organism evidence="2 3">
    <name type="scientific">Aphanomyces stellatus</name>
    <dbReference type="NCBI Taxonomy" id="120398"/>
    <lineage>
        <taxon>Eukaryota</taxon>
        <taxon>Sar</taxon>
        <taxon>Stramenopiles</taxon>
        <taxon>Oomycota</taxon>
        <taxon>Saprolegniomycetes</taxon>
        <taxon>Saprolegniales</taxon>
        <taxon>Verrucalvaceae</taxon>
        <taxon>Aphanomyces</taxon>
    </lineage>
</organism>
<keyword evidence="3" id="KW-1185">Reference proteome</keyword>
<evidence type="ECO:0000313" key="3">
    <source>
        <dbReference type="Proteomes" id="UP000332933"/>
    </source>
</evidence>
<dbReference type="EMBL" id="CAADRA010007089">
    <property type="protein sequence ID" value="VFT99170.1"/>
    <property type="molecule type" value="Genomic_DNA"/>
</dbReference>
<sequence>MTPPGRTEEILDAAGLEAYMIEIRFKERALTCSALTCTNIINWIKRNQREWLNDYLSSKPSGNAYTSLLRLLERFCHCHGFSQQRATKVKQLHDDLLDARDDFAAAFHRKYCDYDSDAIYTTHKVGEL</sequence>
<reference evidence="2 3" key="1">
    <citation type="submission" date="2019-03" db="EMBL/GenBank/DDBJ databases">
        <authorList>
            <person name="Gaulin E."/>
            <person name="Dumas B."/>
        </authorList>
    </citation>
    <scope>NUCLEOTIDE SEQUENCE [LARGE SCALE GENOMIC DNA]</scope>
    <source>
        <strain evidence="2">CBS 568.67</strain>
    </source>
</reference>
<name>A0A485LKG0_9STRA</name>
<gene>
    <name evidence="2" type="primary">Aste57867_22510</name>
    <name evidence="1" type="ORF">As57867_022440</name>
    <name evidence="2" type="ORF">ASTE57867_22510</name>
</gene>
<dbReference type="Proteomes" id="UP000332933">
    <property type="component" value="Unassembled WGS sequence"/>
</dbReference>
<accession>A0A485LKG0</accession>
<evidence type="ECO:0000313" key="2">
    <source>
        <dbReference type="EMBL" id="VFT99170.1"/>
    </source>
</evidence>
<proteinExistence type="predicted"/>
<protein>
    <submittedName>
        <fullName evidence="2">Aste57867_22510 protein</fullName>
    </submittedName>
</protein>